<comment type="caution">
    <text evidence="1">The sequence shown here is derived from an EMBL/GenBank/DDBJ whole genome shotgun (WGS) entry which is preliminary data.</text>
</comment>
<dbReference type="Proteomes" id="UP000314294">
    <property type="component" value="Unassembled WGS sequence"/>
</dbReference>
<name>A0A4Z2FL28_9TELE</name>
<organism evidence="1 2">
    <name type="scientific">Liparis tanakae</name>
    <name type="common">Tanaka's snailfish</name>
    <dbReference type="NCBI Taxonomy" id="230148"/>
    <lineage>
        <taxon>Eukaryota</taxon>
        <taxon>Metazoa</taxon>
        <taxon>Chordata</taxon>
        <taxon>Craniata</taxon>
        <taxon>Vertebrata</taxon>
        <taxon>Euteleostomi</taxon>
        <taxon>Actinopterygii</taxon>
        <taxon>Neopterygii</taxon>
        <taxon>Teleostei</taxon>
        <taxon>Neoteleostei</taxon>
        <taxon>Acanthomorphata</taxon>
        <taxon>Eupercaria</taxon>
        <taxon>Perciformes</taxon>
        <taxon>Cottioidei</taxon>
        <taxon>Cottales</taxon>
        <taxon>Liparidae</taxon>
        <taxon>Liparis</taxon>
    </lineage>
</organism>
<reference evidence="1 2" key="1">
    <citation type="submission" date="2019-03" db="EMBL/GenBank/DDBJ databases">
        <title>First draft genome of Liparis tanakae, snailfish: a comprehensive survey of snailfish specific genes.</title>
        <authorList>
            <person name="Kim W."/>
            <person name="Song I."/>
            <person name="Jeong J.-H."/>
            <person name="Kim D."/>
            <person name="Kim S."/>
            <person name="Ryu S."/>
            <person name="Song J.Y."/>
            <person name="Lee S.K."/>
        </authorList>
    </citation>
    <scope>NUCLEOTIDE SEQUENCE [LARGE SCALE GENOMIC DNA]</scope>
    <source>
        <tissue evidence="1">Muscle</tissue>
    </source>
</reference>
<gene>
    <name evidence="1" type="ORF">EYF80_048243</name>
</gene>
<accession>A0A4Z2FL28</accession>
<evidence type="ECO:0000313" key="1">
    <source>
        <dbReference type="EMBL" id="TNN41600.1"/>
    </source>
</evidence>
<proteinExistence type="predicted"/>
<evidence type="ECO:0000313" key="2">
    <source>
        <dbReference type="Proteomes" id="UP000314294"/>
    </source>
</evidence>
<dbReference type="AlphaFoldDB" id="A0A4Z2FL28"/>
<dbReference type="EMBL" id="SRLO01001095">
    <property type="protein sequence ID" value="TNN41600.1"/>
    <property type="molecule type" value="Genomic_DNA"/>
</dbReference>
<protein>
    <submittedName>
        <fullName evidence="1">Uncharacterized protein</fullName>
    </submittedName>
</protein>
<keyword evidence="2" id="KW-1185">Reference proteome</keyword>
<sequence length="72" mass="8027">MYSTDWAGGESTGVRLRLRDMIGNIRPFSPTLRYVAGLRLADFGRVLLMWSRSAILELGTFPVGAPVKRQAM</sequence>